<accession>A0ABW9Y0S5</accession>
<sequence length="49" mass="5677">MERISLHAVLIPLKGTMILRHKRRRLSNKANGEWLNLFLNIEFVAVYGG</sequence>
<protein>
    <recommendedName>
        <fullName evidence="3">Transposase</fullName>
    </recommendedName>
</protein>
<dbReference type="EMBL" id="JAAAMV010000034">
    <property type="protein sequence ID" value="NBD28002.1"/>
    <property type="molecule type" value="Genomic_DNA"/>
</dbReference>
<reference evidence="1 2" key="1">
    <citation type="submission" date="2020-01" db="EMBL/GenBank/DDBJ databases">
        <title>Paenibacillus soybeanensis sp. nov. isolated from the nodules of soybean (Glycine max(L.) Merr).</title>
        <authorList>
            <person name="Wang H."/>
        </authorList>
    </citation>
    <scope>NUCLEOTIDE SEQUENCE [LARGE SCALE GENOMIC DNA]</scope>
    <source>
        <strain evidence="1 2">T1</strain>
    </source>
</reference>
<evidence type="ECO:0000313" key="1">
    <source>
        <dbReference type="EMBL" id="NBD28002.1"/>
    </source>
</evidence>
<gene>
    <name evidence="1" type="ORF">GT019_29405</name>
</gene>
<keyword evidence="2" id="KW-1185">Reference proteome</keyword>
<comment type="caution">
    <text evidence="1">The sequence shown here is derived from an EMBL/GenBank/DDBJ whole genome shotgun (WGS) entry which is preliminary data.</text>
</comment>
<dbReference type="Proteomes" id="UP000665561">
    <property type="component" value="Unassembled WGS sequence"/>
</dbReference>
<proteinExistence type="predicted"/>
<name>A0ABW9Y0S5_9BACL</name>
<dbReference type="RefSeq" id="WP_161747025.1">
    <property type="nucleotide sequence ID" value="NZ_JAAAMV010000034.1"/>
</dbReference>
<evidence type="ECO:0008006" key="3">
    <source>
        <dbReference type="Google" id="ProtNLM"/>
    </source>
</evidence>
<evidence type="ECO:0000313" key="2">
    <source>
        <dbReference type="Proteomes" id="UP000665561"/>
    </source>
</evidence>
<organism evidence="1 2">
    <name type="scientific">Paenibacillus glycinis</name>
    <dbReference type="NCBI Taxonomy" id="2697035"/>
    <lineage>
        <taxon>Bacteria</taxon>
        <taxon>Bacillati</taxon>
        <taxon>Bacillota</taxon>
        <taxon>Bacilli</taxon>
        <taxon>Bacillales</taxon>
        <taxon>Paenibacillaceae</taxon>
        <taxon>Paenibacillus</taxon>
    </lineage>
</organism>